<dbReference type="AlphaFoldDB" id="A0A4R3Y1A5"/>
<evidence type="ECO:0000313" key="3">
    <source>
        <dbReference type="EMBL" id="TCV85277.1"/>
    </source>
</evidence>
<keyword evidence="1" id="KW-0175">Coiled coil</keyword>
<name>A0A4R3Y1A5_9PAST</name>
<keyword evidence="2" id="KW-0812">Transmembrane</keyword>
<dbReference type="Proteomes" id="UP000305526">
    <property type="component" value="Unassembled WGS sequence"/>
</dbReference>
<evidence type="ECO:0000313" key="6">
    <source>
        <dbReference type="Proteomes" id="UP000305526"/>
    </source>
</evidence>
<keyword evidence="6" id="KW-1185">Reference proteome</keyword>
<keyword evidence="2" id="KW-0472">Membrane</keyword>
<dbReference type="EMBL" id="SMCP01000009">
    <property type="protein sequence ID" value="TCV85277.1"/>
    <property type="molecule type" value="Genomic_DNA"/>
</dbReference>
<sequence length="202" mass="23786">MQAEINLLDWRSKQLHRQMYTFIIALFAVLCLAALVLWQLFDYQQQLQQRLSQQSQAQTALRAENQRLQQQINQLQQANSSESAVLIVPDQMIFNRFSDFLSRLPLSQGRLSSASINVQSRVQSPFDYQILLHGSTPSEQEFEQLRHSFEPYFAEYPLLISHPRHQLTIELEQFDLNHQQLEFHFALRWQPAKTEEKTDDTP</sequence>
<feature type="coiled-coil region" evidence="1">
    <location>
        <begin position="51"/>
        <end position="85"/>
    </location>
</feature>
<dbReference type="RefSeq" id="WP_132967647.1">
    <property type="nucleotide sequence ID" value="NZ_LEKL01000083.1"/>
</dbReference>
<keyword evidence="2" id="KW-1133">Transmembrane helix</keyword>
<proteinExistence type="predicted"/>
<dbReference type="EMBL" id="VDGV01000039">
    <property type="protein sequence ID" value="TNG92113.1"/>
    <property type="molecule type" value="Genomic_DNA"/>
</dbReference>
<evidence type="ECO:0000256" key="1">
    <source>
        <dbReference type="SAM" id="Coils"/>
    </source>
</evidence>
<protein>
    <submittedName>
        <fullName evidence="3">Uncharacterized protein</fullName>
    </submittedName>
</protein>
<gene>
    <name evidence="3" type="ORF">EDC16_10955</name>
    <name evidence="4" type="ORF">FHQ21_05565</name>
</gene>
<feature type="transmembrane region" description="Helical" evidence="2">
    <location>
        <begin position="20"/>
        <end position="41"/>
    </location>
</feature>
<dbReference type="Proteomes" id="UP000294619">
    <property type="component" value="Unassembled WGS sequence"/>
</dbReference>
<evidence type="ECO:0000256" key="2">
    <source>
        <dbReference type="SAM" id="Phobius"/>
    </source>
</evidence>
<evidence type="ECO:0000313" key="4">
    <source>
        <dbReference type="EMBL" id="TNG92113.1"/>
    </source>
</evidence>
<comment type="caution">
    <text evidence="3">The sequence shown here is derived from an EMBL/GenBank/DDBJ whole genome shotgun (WGS) entry which is preliminary data.</text>
</comment>
<organism evidence="3 5">
    <name type="scientific">Testudinibacter aquarius</name>
    <dbReference type="NCBI Taxonomy" id="1524974"/>
    <lineage>
        <taxon>Bacteria</taxon>
        <taxon>Pseudomonadati</taxon>
        <taxon>Pseudomonadota</taxon>
        <taxon>Gammaproteobacteria</taxon>
        <taxon>Pasteurellales</taxon>
        <taxon>Pasteurellaceae</taxon>
        <taxon>Testudinibacter</taxon>
    </lineage>
</organism>
<reference evidence="4 6" key="2">
    <citation type="submission" date="2019-05" db="EMBL/GenBank/DDBJ databases">
        <title>Pasteurellaceae isolates from reptiles.</title>
        <authorList>
            <person name="Bojesen A.M."/>
            <person name="Lund E."/>
        </authorList>
    </citation>
    <scope>NUCLEOTIDE SEQUENCE [LARGE SCALE GENOMIC DNA]</scope>
    <source>
        <strain evidence="4 6">ELNT2x</strain>
    </source>
</reference>
<reference evidence="3 5" key="1">
    <citation type="submission" date="2019-03" db="EMBL/GenBank/DDBJ databases">
        <title>Genomic Encyclopedia of Type Strains, Phase IV (KMG-IV): sequencing the most valuable type-strain genomes for metagenomic binning, comparative biology and taxonomic classification.</title>
        <authorList>
            <person name="Goeker M."/>
        </authorList>
    </citation>
    <scope>NUCLEOTIDE SEQUENCE [LARGE SCALE GENOMIC DNA]</scope>
    <source>
        <strain evidence="3 5">DSM 28140</strain>
    </source>
</reference>
<evidence type="ECO:0000313" key="5">
    <source>
        <dbReference type="Proteomes" id="UP000294619"/>
    </source>
</evidence>
<accession>A0A4R3Y1A5</accession>